<evidence type="ECO:0000256" key="5">
    <source>
        <dbReference type="ARBA" id="ARBA00022741"/>
    </source>
</evidence>
<dbReference type="SMART" id="SM00382">
    <property type="entry name" value="AAA"/>
    <property type="match status" value="1"/>
</dbReference>
<evidence type="ECO:0000256" key="2">
    <source>
        <dbReference type="ARBA" id="ARBA00022448"/>
    </source>
</evidence>
<dbReference type="PROSITE" id="PS50893">
    <property type="entry name" value="ABC_TRANSPORTER_2"/>
    <property type="match status" value="1"/>
</dbReference>
<evidence type="ECO:0000256" key="8">
    <source>
        <dbReference type="ARBA" id="ARBA00023136"/>
    </source>
</evidence>
<keyword evidence="4 9" id="KW-0812">Transmembrane</keyword>
<dbReference type="InterPro" id="IPR001851">
    <property type="entry name" value="ABC_transp_permease"/>
</dbReference>
<evidence type="ECO:0000313" key="11">
    <source>
        <dbReference type="EMBL" id="UGS26088.1"/>
    </source>
</evidence>
<dbReference type="InterPro" id="IPR027417">
    <property type="entry name" value="P-loop_NTPase"/>
</dbReference>
<proteinExistence type="predicted"/>
<evidence type="ECO:0000256" key="9">
    <source>
        <dbReference type="SAM" id="Phobius"/>
    </source>
</evidence>
<dbReference type="GO" id="GO:0005524">
    <property type="term" value="F:ATP binding"/>
    <property type="evidence" value="ECO:0007669"/>
    <property type="project" value="UniProtKB-KW"/>
</dbReference>
<feature type="transmembrane region" description="Helical" evidence="9">
    <location>
        <begin position="244"/>
        <end position="273"/>
    </location>
</feature>
<gene>
    <name evidence="11" type="ORF">K8F61_15805</name>
</gene>
<comment type="subcellular location">
    <subcellularLocation>
        <location evidence="1">Cell membrane</location>
        <topology evidence="1">Multi-pass membrane protein</topology>
    </subcellularLocation>
</comment>
<keyword evidence="6 11" id="KW-0067">ATP-binding</keyword>
<organism evidence="11 12">
    <name type="scientific">Microbacterium resistens</name>
    <dbReference type="NCBI Taxonomy" id="156977"/>
    <lineage>
        <taxon>Bacteria</taxon>
        <taxon>Bacillati</taxon>
        <taxon>Actinomycetota</taxon>
        <taxon>Actinomycetes</taxon>
        <taxon>Micrococcales</taxon>
        <taxon>Microbacteriaceae</taxon>
        <taxon>Microbacterium</taxon>
    </lineage>
</organism>
<dbReference type="SUPFAM" id="SSF52540">
    <property type="entry name" value="P-loop containing nucleoside triphosphate hydrolases"/>
    <property type="match status" value="1"/>
</dbReference>
<dbReference type="RefSeq" id="WP_231819804.1">
    <property type="nucleotide sequence ID" value="NZ_CP082781.1"/>
</dbReference>
<feature type="transmembrane region" description="Helical" evidence="9">
    <location>
        <begin position="214"/>
        <end position="232"/>
    </location>
</feature>
<sequence>MATFWLRLRAVPGWIWPLAIGAVLLVLPFLGTGYAVTRQIELTLLLALIVSGLNLSLGYAGELAMGQVAMYAAGAYTAGLMSKAGITDLLLQLVAGALVALVVGLISGIPGLRMGSWSLAMTSFFLILLVPDLLSMFKDVTGGRNGLAGIKPPTLFGEMVDPRTYYLVIAVIAILWFAVMRNLVVSRHGTALRVLKQSPVLASSMGISVFRTKLTAYALGAVPAGLAGVLFANLDLFISPEAFAFSFAMTVLAASIFGGSASVYGALAGAAVLQFGMNQATNFQQFGLIISGAFLLIGGVAFTGGLSGLLRGLVRRADRAAKAAAGVTAAPLAAGEIPAMAGAVLETERVSKAFGGNRALAEVSVVARPGAVTAVIGPNGSGKTTLLNMVSGFYRTDAGTILLDGEQIQGLPSYRVARSGVSRTFQTPNIPEKLTVFEAVLAGRYAGDRVSVLSSVLRLPRYRRVDRADRDGAERALALVGLDGQRDELADSLPLGQRRLLEVARSLAASPKVLLLDEVASGLDEDELEVLEGLIVRLRAAGMTVVLVEHNFQLVLRLADDIYVLAQGTVMAHGSPEQIESNPRVMEEYLGVSVEHDAAVTAGEGDD</sequence>
<dbReference type="Gene3D" id="3.40.50.300">
    <property type="entry name" value="P-loop containing nucleotide triphosphate hydrolases"/>
    <property type="match status" value="1"/>
</dbReference>
<feature type="domain" description="ABC transporter" evidence="10">
    <location>
        <begin position="345"/>
        <end position="592"/>
    </location>
</feature>
<protein>
    <submittedName>
        <fullName evidence="11">Branched-chain amino acid ABC transporter ATP-binding protein/permease</fullName>
    </submittedName>
</protein>
<keyword evidence="5" id="KW-0547">Nucleotide-binding</keyword>
<dbReference type="Proteomes" id="UP001199642">
    <property type="component" value="Chromosome"/>
</dbReference>
<feature type="transmembrane region" description="Helical" evidence="9">
    <location>
        <begin position="165"/>
        <end position="184"/>
    </location>
</feature>
<dbReference type="InterPro" id="IPR051120">
    <property type="entry name" value="ABC_AA/LPS_Transport"/>
</dbReference>
<evidence type="ECO:0000313" key="12">
    <source>
        <dbReference type="Proteomes" id="UP001199642"/>
    </source>
</evidence>
<keyword evidence="3" id="KW-1003">Cell membrane</keyword>
<evidence type="ECO:0000256" key="3">
    <source>
        <dbReference type="ARBA" id="ARBA00022475"/>
    </source>
</evidence>
<feature type="transmembrane region" description="Helical" evidence="9">
    <location>
        <begin position="14"/>
        <end position="35"/>
    </location>
</feature>
<dbReference type="Pfam" id="PF02653">
    <property type="entry name" value="BPD_transp_2"/>
    <property type="match status" value="1"/>
</dbReference>
<feature type="transmembrane region" description="Helical" evidence="9">
    <location>
        <begin position="89"/>
        <end position="109"/>
    </location>
</feature>
<evidence type="ECO:0000256" key="7">
    <source>
        <dbReference type="ARBA" id="ARBA00022989"/>
    </source>
</evidence>
<reference evidence="11 12" key="1">
    <citation type="submission" date="2023-01" db="EMBL/GenBank/DDBJ databases">
        <title>Characterization of estradiol degrading bacteria Microbacterium sp. MZT7 and reveal degrading genes through genome analysis.</title>
        <authorList>
            <person name="Hao P."/>
            <person name="Gao Y."/>
        </authorList>
    </citation>
    <scope>NUCLEOTIDE SEQUENCE [LARGE SCALE GENOMIC DNA]</scope>
    <source>
        <strain evidence="11 12">MZT7</strain>
    </source>
</reference>
<dbReference type="PANTHER" id="PTHR45772">
    <property type="entry name" value="CONSERVED COMPONENT OF ABC TRANSPORTER FOR NATURAL AMINO ACIDS-RELATED"/>
    <property type="match status" value="1"/>
</dbReference>
<feature type="transmembrane region" description="Helical" evidence="9">
    <location>
        <begin position="285"/>
        <end position="310"/>
    </location>
</feature>
<accession>A0ABY3RPU5</accession>
<dbReference type="InterPro" id="IPR043428">
    <property type="entry name" value="LivM-like"/>
</dbReference>
<dbReference type="EMBL" id="CP082781">
    <property type="protein sequence ID" value="UGS26088.1"/>
    <property type="molecule type" value="Genomic_DNA"/>
</dbReference>
<dbReference type="InterPro" id="IPR003439">
    <property type="entry name" value="ABC_transporter-like_ATP-bd"/>
</dbReference>
<dbReference type="Pfam" id="PF00005">
    <property type="entry name" value="ABC_tran"/>
    <property type="match status" value="1"/>
</dbReference>
<evidence type="ECO:0000256" key="4">
    <source>
        <dbReference type="ARBA" id="ARBA00022692"/>
    </source>
</evidence>
<evidence type="ECO:0000256" key="6">
    <source>
        <dbReference type="ARBA" id="ARBA00022840"/>
    </source>
</evidence>
<keyword evidence="2" id="KW-0813">Transport</keyword>
<name>A0ABY3RPU5_9MICO</name>
<feature type="transmembrane region" description="Helical" evidence="9">
    <location>
        <begin position="116"/>
        <end position="137"/>
    </location>
</feature>
<evidence type="ECO:0000256" key="1">
    <source>
        <dbReference type="ARBA" id="ARBA00004651"/>
    </source>
</evidence>
<keyword evidence="8 9" id="KW-0472">Membrane</keyword>
<dbReference type="CDD" id="cd03219">
    <property type="entry name" value="ABC_Mj1267_LivG_branched"/>
    <property type="match status" value="1"/>
</dbReference>
<dbReference type="CDD" id="cd06581">
    <property type="entry name" value="TM_PBP1_LivM_like"/>
    <property type="match status" value="1"/>
</dbReference>
<keyword evidence="7 9" id="KW-1133">Transmembrane helix</keyword>
<evidence type="ECO:0000259" key="10">
    <source>
        <dbReference type="PROSITE" id="PS50893"/>
    </source>
</evidence>
<dbReference type="InterPro" id="IPR003593">
    <property type="entry name" value="AAA+_ATPase"/>
</dbReference>
<feature type="transmembrane region" description="Helical" evidence="9">
    <location>
        <begin position="42"/>
        <end position="61"/>
    </location>
</feature>
<keyword evidence="12" id="KW-1185">Reference proteome</keyword>